<dbReference type="SMART" id="SM00706">
    <property type="entry name" value="TECPR"/>
    <property type="match status" value="3"/>
</dbReference>
<keyword evidence="1" id="KW-1133">Transmembrane helix</keyword>
<dbReference type="InterPro" id="IPR006624">
    <property type="entry name" value="Beta-propeller_rpt_TECPR"/>
</dbReference>
<organism evidence="2">
    <name type="scientific">Ostreococcus tauri</name>
    <name type="common">Marine green alga</name>
    <dbReference type="NCBI Taxonomy" id="70448"/>
    <lineage>
        <taxon>Eukaryota</taxon>
        <taxon>Viridiplantae</taxon>
        <taxon>Chlorophyta</taxon>
        <taxon>Mamiellophyceae</taxon>
        <taxon>Mamiellales</taxon>
        <taxon>Bathycoccaceae</taxon>
        <taxon>Ostreococcus</taxon>
    </lineage>
</organism>
<dbReference type="InterPro" id="IPR009091">
    <property type="entry name" value="RCC1/BLIP-II"/>
</dbReference>
<accession>A0A1Y5IDF1</accession>
<name>A0A1Y5IDF1_OSTTA</name>
<evidence type="ECO:0000313" key="2">
    <source>
        <dbReference type="EMBL" id="OUS47619.1"/>
    </source>
</evidence>
<sequence length="482" mass="52234">MDAAELGVDASSRTASLWTSRRWRWGATTVAIAIAVIGTAAIAPAWLLGARKVQVEVAVDVGCIPKRVMENFIPAFFEHDVIGVDLLLRGHAPCEFGGHSRRCHRIPLVQEGFSTVFKKVVRLTPGEEYGFAIVNAVGERIFELGRNERYRRQHEQVLTNGTCVTNVHRGGGVYRNRVLPRLSHMQKNAQGAHQLSTVWGDCLEKCPLTVKLIATVAPGTGTADNVYGIEESKAALDVWRSYKGHFVMVSSGEYVTWGLDSNTGQLAWSRNADLNPYSAANWNYVNNNAATDGTTYGSVVDFDVGYQKVYAVTSTIDVAGGKVWQRPVGGNGDWSPAGHTGSRLVQTTTGRTMLWGTNKVGDLWRCTDPCGPHDQWAHESQMGTNTKQVEVGDSDAFVVWKDNVSLYRKQENGGGAWTKISLPSALTNVNQVAVGATALWILAQSGQLFTCELPCAGGDAIKLVANAPANIISIDAGKVIHP</sequence>
<dbReference type="EMBL" id="KZ155778">
    <property type="protein sequence ID" value="OUS47619.1"/>
    <property type="molecule type" value="Genomic_DNA"/>
</dbReference>
<keyword evidence="1" id="KW-0812">Transmembrane</keyword>
<keyword evidence="1" id="KW-0472">Membrane</keyword>
<dbReference type="AlphaFoldDB" id="A0A1Y5IDF1"/>
<gene>
    <name evidence="2" type="ORF">BE221DRAFT_145218</name>
</gene>
<dbReference type="SUPFAM" id="SSF50985">
    <property type="entry name" value="RCC1/BLIP-II"/>
    <property type="match status" value="1"/>
</dbReference>
<feature type="transmembrane region" description="Helical" evidence="1">
    <location>
        <begin position="25"/>
        <end position="47"/>
    </location>
</feature>
<proteinExistence type="predicted"/>
<dbReference type="Proteomes" id="UP000195557">
    <property type="component" value="Unassembled WGS sequence"/>
</dbReference>
<evidence type="ECO:0000256" key="1">
    <source>
        <dbReference type="SAM" id="Phobius"/>
    </source>
</evidence>
<protein>
    <submittedName>
        <fullName evidence="2">Galactose-binding protein</fullName>
    </submittedName>
</protein>
<reference evidence="2" key="1">
    <citation type="submission" date="2017-04" db="EMBL/GenBank/DDBJ databases">
        <title>Population genomics of picophytoplankton unveils novel chromosome hypervariability.</title>
        <authorList>
            <consortium name="DOE Joint Genome Institute"/>
            <person name="Blanc-Mathieu R."/>
            <person name="Krasovec M."/>
            <person name="Hebrard M."/>
            <person name="Yau S."/>
            <person name="Desgranges E."/>
            <person name="Martin J."/>
            <person name="Schackwitz W."/>
            <person name="Kuo A."/>
            <person name="Salin G."/>
            <person name="Donnadieu C."/>
            <person name="Desdevises Y."/>
            <person name="Sanchez-Ferandin S."/>
            <person name="Moreau H."/>
            <person name="Rivals E."/>
            <person name="Grigoriev I.V."/>
            <person name="Grimsley N."/>
            <person name="Eyre-Walker A."/>
            <person name="Piganeau G."/>
        </authorList>
    </citation>
    <scope>NUCLEOTIDE SEQUENCE [LARGE SCALE GENOMIC DNA]</scope>
    <source>
        <strain evidence="2">RCC 1115</strain>
    </source>
</reference>